<reference evidence="1 2" key="1">
    <citation type="submission" date="2023-03" db="EMBL/GenBank/DDBJ databases">
        <title>Bacillus Genome Sequencing.</title>
        <authorList>
            <person name="Dunlap C."/>
        </authorList>
    </citation>
    <scope>NUCLEOTIDE SEQUENCE [LARGE SCALE GENOMIC DNA]</scope>
    <source>
        <strain evidence="1 2">BD-525</strain>
    </source>
</reference>
<accession>A0ABU6GF64</accession>
<proteinExistence type="predicted"/>
<dbReference type="Proteomes" id="UP001344632">
    <property type="component" value="Unassembled WGS sequence"/>
</dbReference>
<keyword evidence="2" id="KW-1185">Reference proteome</keyword>
<dbReference type="RefSeq" id="WP_326084856.1">
    <property type="nucleotide sequence ID" value="NZ_JARLKZ010000001.1"/>
</dbReference>
<evidence type="ECO:0000313" key="2">
    <source>
        <dbReference type="Proteomes" id="UP001344632"/>
    </source>
</evidence>
<gene>
    <name evidence="1" type="ORF">P4H66_00595</name>
</gene>
<evidence type="ECO:0000313" key="1">
    <source>
        <dbReference type="EMBL" id="MEC0238369.1"/>
    </source>
</evidence>
<name>A0ABU6GF64_9BACL</name>
<sequence length="84" mass="9781">MKFTVGQWMKRDKPIVSGGRGIYTALYTSKYIFDRASEIAELKLETEEDLHKWREERRAGAVKVELDHEQVDLAKRVLGIRGME</sequence>
<comment type="caution">
    <text evidence="1">The sequence shown here is derived from an EMBL/GenBank/DDBJ whole genome shotgun (WGS) entry which is preliminary data.</text>
</comment>
<dbReference type="EMBL" id="JARLKZ010000001">
    <property type="protein sequence ID" value="MEC0238369.1"/>
    <property type="molecule type" value="Genomic_DNA"/>
</dbReference>
<protein>
    <submittedName>
        <fullName evidence="1">Uncharacterized protein</fullName>
    </submittedName>
</protein>
<organism evidence="1 2">
    <name type="scientific">Paenibacillus dokdonensis</name>
    <dbReference type="NCBI Taxonomy" id="2567944"/>
    <lineage>
        <taxon>Bacteria</taxon>
        <taxon>Bacillati</taxon>
        <taxon>Bacillota</taxon>
        <taxon>Bacilli</taxon>
        <taxon>Bacillales</taxon>
        <taxon>Paenibacillaceae</taxon>
        <taxon>Paenibacillus</taxon>
    </lineage>
</organism>